<feature type="compositionally biased region" description="Basic and acidic residues" evidence="5">
    <location>
        <begin position="18"/>
        <end position="30"/>
    </location>
</feature>
<dbReference type="InterPro" id="IPR013025">
    <property type="entry name" value="Ribosomal_uL23-like"/>
</dbReference>
<protein>
    <recommendedName>
        <fullName evidence="4">Large ribosomal subunit protein uL23</fullName>
    </recommendedName>
</protein>
<sequence length="137" mass="15145">MGILDKINKKSATTETTPKAEKSPKNKETVVKTANVQKDAASNSQAHIVLVRPLLTEKALMGESNSVYSFVVSSKATKVDIKNAVRDVYGIMPRKVRVLNMDGKSVRFGLRQGRRQDWKKAIISLPKGKTIQIHEGV</sequence>
<evidence type="ECO:0000256" key="5">
    <source>
        <dbReference type="SAM" id="MobiDB-lite"/>
    </source>
</evidence>
<comment type="similarity">
    <text evidence="1 4">Belongs to the universal ribosomal protein uL23 family.</text>
</comment>
<name>A0A2M6NZL0_9BACT</name>
<comment type="subunit">
    <text evidence="4">Part of the 50S ribosomal subunit. Contacts protein L29, and trigger factor when it is bound to the ribosome.</text>
</comment>
<reference evidence="7" key="1">
    <citation type="submission" date="2017-09" db="EMBL/GenBank/DDBJ databases">
        <title>Depth-based differentiation of microbial function through sediment-hosted aquifers and enrichment of novel symbionts in the deep terrestrial subsurface.</title>
        <authorList>
            <person name="Probst A.J."/>
            <person name="Ladd B."/>
            <person name="Jarett J.K."/>
            <person name="Geller-Mcgrath D.E."/>
            <person name="Sieber C.M.K."/>
            <person name="Emerson J.B."/>
            <person name="Anantharaman K."/>
            <person name="Thomas B.C."/>
            <person name="Malmstrom R."/>
            <person name="Stieglmeier M."/>
            <person name="Klingl A."/>
            <person name="Woyke T."/>
            <person name="Ryan C.M."/>
            <person name="Banfield J.F."/>
        </authorList>
    </citation>
    <scope>NUCLEOTIDE SEQUENCE [LARGE SCALE GENOMIC DNA]</scope>
</reference>
<accession>A0A2M6NZL0</accession>
<keyword evidence="2 4" id="KW-0689">Ribosomal protein</keyword>
<evidence type="ECO:0000256" key="4">
    <source>
        <dbReference type="HAMAP-Rule" id="MF_01369"/>
    </source>
</evidence>
<dbReference type="GO" id="GO:0003735">
    <property type="term" value="F:structural constituent of ribosome"/>
    <property type="evidence" value="ECO:0007669"/>
    <property type="project" value="InterPro"/>
</dbReference>
<evidence type="ECO:0000313" key="6">
    <source>
        <dbReference type="EMBL" id="PIR76906.1"/>
    </source>
</evidence>
<evidence type="ECO:0000256" key="1">
    <source>
        <dbReference type="ARBA" id="ARBA00006700"/>
    </source>
</evidence>
<dbReference type="GO" id="GO:0019843">
    <property type="term" value="F:rRNA binding"/>
    <property type="evidence" value="ECO:0007669"/>
    <property type="project" value="UniProtKB-UniRule"/>
</dbReference>
<dbReference type="HAMAP" id="MF_01369_B">
    <property type="entry name" value="Ribosomal_uL23_B"/>
    <property type="match status" value="1"/>
</dbReference>
<dbReference type="AlphaFoldDB" id="A0A2M6NZL0"/>
<dbReference type="Proteomes" id="UP000228528">
    <property type="component" value="Unassembled WGS sequence"/>
</dbReference>
<evidence type="ECO:0000256" key="2">
    <source>
        <dbReference type="ARBA" id="ARBA00022980"/>
    </source>
</evidence>
<dbReference type="EMBL" id="PFBW01000223">
    <property type="protein sequence ID" value="PIR76906.1"/>
    <property type="molecule type" value="Genomic_DNA"/>
</dbReference>
<feature type="compositionally biased region" description="Polar residues" evidence="5">
    <location>
        <begin position="32"/>
        <end position="41"/>
    </location>
</feature>
<dbReference type="InterPro" id="IPR012677">
    <property type="entry name" value="Nucleotide-bd_a/b_plait_sf"/>
</dbReference>
<dbReference type="GO" id="GO:0006412">
    <property type="term" value="P:translation"/>
    <property type="evidence" value="ECO:0007669"/>
    <property type="project" value="UniProtKB-UniRule"/>
</dbReference>
<keyword evidence="4" id="KW-0699">rRNA-binding</keyword>
<dbReference type="GO" id="GO:0005840">
    <property type="term" value="C:ribosome"/>
    <property type="evidence" value="ECO:0007669"/>
    <property type="project" value="UniProtKB-KW"/>
</dbReference>
<dbReference type="NCBIfam" id="NF004363">
    <property type="entry name" value="PRK05738.2-4"/>
    <property type="match status" value="1"/>
</dbReference>
<dbReference type="Gene3D" id="3.30.70.330">
    <property type="match status" value="1"/>
</dbReference>
<comment type="caution">
    <text evidence="6">The sequence shown here is derived from an EMBL/GenBank/DDBJ whole genome shotgun (WGS) entry which is preliminary data.</text>
</comment>
<dbReference type="SUPFAM" id="SSF54189">
    <property type="entry name" value="Ribosomal proteins S24e, L23 and L15e"/>
    <property type="match status" value="1"/>
</dbReference>
<dbReference type="Pfam" id="PF00276">
    <property type="entry name" value="Ribosomal_L23"/>
    <property type="match status" value="1"/>
</dbReference>
<organism evidence="6 7">
    <name type="scientific">Candidatus Magasanikbacteria bacterium CG10_big_fil_rev_8_21_14_0_10_38_6</name>
    <dbReference type="NCBI Taxonomy" id="1974647"/>
    <lineage>
        <taxon>Bacteria</taxon>
        <taxon>Candidatus Magasanikiibacteriota</taxon>
    </lineage>
</organism>
<evidence type="ECO:0000313" key="7">
    <source>
        <dbReference type="Proteomes" id="UP000228528"/>
    </source>
</evidence>
<feature type="region of interest" description="Disordered" evidence="5">
    <location>
        <begin position="1"/>
        <end position="41"/>
    </location>
</feature>
<dbReference type="InterPro" id="IPR012678">
    <property type="entry name" value="Ribosomal_uL23/eL15/eS24_sf"/>
</dbReference>
<keyword evidence="3 4" id="KW-0687">Ribonucleoprotein</keyword>
<keyword evidence="4" id="KW-0694">RNA-binding</keyword>
<proteinExistence type="inferred from homology"/>
<gene>
    <name evidence="4" type="primary">rplW</name>
    <name evidence="6" type="ORF">COU30_05315</name>
</gene>
<dbReference type="GO" id="GO:1990904">
    <property type="term" value="C:ribonucleoprotein complex"/>
    <property type="evidence" value="ECO:0007669"/>
    <property type="project" value="UniProtKB-KW"/>
</dbReference>
<evidence type="ECO:0000256" key="3">
    <source>
        <dbReference type="ARBA" id="ARBA00023274"/>
    </source>
</evidence>
<comment type="function">
    <text evidence="4">One of the early assembly proteins it binds 23S rRNA. One of the proteins that surrounds the polypeptide exit tunnel on the outside of the ribosome. Forms the main docking site for trigger factor binding to the ribosome.</text>
</comment>